<dbReference type="CDD" id="cd01948">
    <property type="entry name" value="EAL"/>
    <property type="match status" value="1"/>
</dbReference>
<evidence type="ECO:0000259" key="4">
    <source>
        <dbReference type="PROSITE" id="PS50887"/>
    </source>
</evidence>
<dbReference type="SUPFAM" id="SSF141868">
    <property type="entry name" value="EAL domain-like"/>
    <property type="match status" value="1"/>
</dbReference>
<dbReference type="PANTHER" id="PTHR33121">
    <property type="entry name" value="CYCLIC DI-GMP PHOSPHODIESTERASE PDEF"/>
    <property type="match status" value="1"/>
</dbReference>
<dbReference type="PROSITE" id="PS50885">
    <property type="entry name" value="HAMP"/>
    <property type="match status" value="1"/>
</dbReference>
<evidence type="ECO:0000313" key="6">
    <source>
        <dbReference type="Proteomes" id="UP001595548"/>
    </source>
</evidence>
<feature type="transmembrane region" description="Helical" evidence="1">
    <location>
        <begin position="151"/>
        <end position="173"/>
    </location>
</feature>
<dbReference type="PROSITE" id="PS50883">
    <property type="entry name" value="EAL"/>
    <property type="match status" value="1"/>
</dbReference>
<dbReference type="SMART" id="SM00052">
    <property type="entry name" value="EAL"/>
    <property type="match status" value="1"/>
</dbReference>
<dbReference type="InterPro" id="IPR000160">
    <property type="entry name" value="GGDEF_dom"/>
</dbReference>
<evidence type="ECO:0000256" key="1">
    <source>
        <dbReference type="SAM" id="Phobius"/>
    </source>
</evidence>
<gene>
    <name evidence="5" type="ORF">ACFOEB_13170</name>
</gene>
<evidence type="ECO:0000313" key="5">
    <source>
        <dbReference type="EMBL" id="MFC3156154.1"/>
    </source>
</evidence>
<keyword evidence="1" id="KW-1133">Transmembrane helix</keyword>
<dbReference type="Proteomes" id="UP001595548">
    <property type="component" value="Unassembled WGS sequence"/>
</dbReference>
<evidence type="ECO:0000259" key="3">
    <source>
        <dbReference type="PROSITE" id="PS50885"/>
    </source>
</evidence>
<name>A0ABV7HQR0_9GAMM</name>
<dbReference type="InterPro" id="IPR032244">
    <property type="entry name" value="LapD_MoxY_N"/>
</dbReference>
<reference evidence="6" key="1">
    <citation type="journal article" date="2019" name="Int. J. Syst. Evol. Microbiol.">
        <title>The Global Catalogue of Microorganisms (GCM) 10K type strain sequencing project: providing services to taxonomists for standard genome sequencing and annotation.</title>
        <authorList>
            <consortium name="The Broad Institute Genomics Platform"/>
            <consortium name="The Broad Institute Genome Sequencing Center for Infectious Disease"/>
            <person name="Wu L."/>
            <person name="Ma J."/>
        </authorList>
    </citation>
    <scope>NUCLEOTIDE SEQUENCE [LARGE SCALE GENOMIC DNA]</scope>
    <source>
        <strain evidence="6">KCTC 52141</strain>
    </source>
</reference>
<dbReference type="InterPro" id="IPR043128">
    <property type="entry name" value="Rev_trsase/Diguanyl_cyclase"/>
</dbReference>
<evidence type="ECO:0000259" key="2">
    <source>
        <dbReference type="PROSITE" id="PS50883"/>
    </source>
</evidence>
<keyword evidence="6" id="KW-1185">Reference proteome</keyword>
<dbReference type="SUPFAM" id="SSF55073">
    <property type="entry name" value="Nucleotide cyclase"/>
    <property type="match status" value="1"/>
</dbReference>
<dbReference type="PANTHER" id="PTHR33121:SF23">
    <property type="entry name" value="CYCLIC DI-GMP PHOSPHODIESTERASE PDEB"/>
    <property type="match status" value="1"/>
</dbReference>
<protein>
    <submittedName>
        <fullName evidence="5">LapD/MoxY N-terminal periplasmic domain-containing protein</fullName>
    </submittedName>
</protein>
<dbReference type="Gene3D" id="3.30.70.270">
    <property type="match status" value="1"/>
</dbReference>
<dbReference type="Pfam" id="PF00990">
    <property type="entry name" value="GGDEF"/>
    <property type="match status" value="1"/>
</dbReference>
<accession>A0ABV7HQR0</accession>
<keyword evidence="1" id="KW-0812">Transmembrane</keyword>
<dbReference type="InterPro" id="IPR029787">
    <property type="entry name" value="Nucleotide_cyclase"/>
</dbReference>
<dbReference type="InterPro" id="IPR050706">
    <property type="entry name" value="Cyclic-di-GMP_PDE-like"/>
</dbReference>
<organism evidence="5 6">
    <name type="scientific">Gilvimarinus japonicus</name>
    <dbReference type="NCBI Taxonomy" id="1796469"/>
    <lineage>
        <taxon>Bacteria</taxon>
        <taxon>Pseudomonadati</taxon>
        <taxon>Pseudomonadota</taxon>
        <taxon>Gammaproteobacteria</taxon>
        <taxon>Cellvibrionales</taxon>
        <taxon>Cellvibrionaceae</taxon>
        <taxon>Gilvimarinus</taxon>
    </lineage>
</organism>
<feature type="transmembrane region" description="Helical" evidence="1">
    <location>
        <begin position="6"/>
        <end position="30"/>
    </location>
</feature>
<dbReference type="PROSITE" id="PS50887">
    <property type="entry name" value="GGDEF"/>
    <property type="match status" value="1"/>
</dbReference>
<feature type="domain" description="EAL" evidence="2">
    <location>
        <begin position="406"/>
        <end position="636"/>
    </location>
</feature>
<dbReference type="InterPro" id="IPR035919">
    <property type="entry name" value="EAL_sf"/>
</dbReference>
<dbReference type="SMART" id="SM00267">
    <property type="entry name" value="GGDEF"/>
    <property type="match status" value="1"/>
</dbReference>
<dbReference type="Gene3D" id="6.20.270.20">
    <property type="entry name" value="LapD/MoxY periplasmic domain"/>
    <property type="match status" value="1"/>
</dbReference>
<feature type="domain" description="GGDEF" evidence="4">
    <location>
        <begin position="264"/>
        <end position="396"/>
    </location>
</feature>
<dbReference type="EMBL" id="JBHRTL010000028">
    <property type="protein sequence ID" value="MFC3156154.1"/>
    <property type="molecule type" value="Genomic_DNA"/>
</dbReference>
<dbReference type="Gene3D" id="3.30.110.200">
    <property type="match status" value="1"/>
</dbReference>
<dbReference type="Pfam" id="PF16448">
    <property type="entry name" value="LapD_MoxY_N"/>
    <property type="match status" value="1"/>
</dbReference>
<dbReference type="InterPro" id="IPR003660">
    <property type="entry name" value="HAMP_dom"/>
</dbReference>
<dbReference type="InterPro" id="IPR042461">
    <property type="entry name" value="LapD_MoxY_peri_C"/>
</dbReference>
<dbReference type="RefSeq" id="WP_382417276.1">
    <property type="nucleotide sequence ID" value="NZ_AP031500.1"/>
</dbReference>
<comment type="caution">
    <text evidence="5">The sequence shown here is derived from an EMBL/GenBank/DDBJ whole genome shotgun (WGS) entry which is preliminary data.</text>
</comment>
<dbReference type="InterPro" id="IPR001633">
    <property type="entry name" value="EAL_dom"/>
</dbReference>
<proteinExistence type="predicted"/>
<dbReference type="Pfam" id="PF00563">
    <property type="entry name" value="EAL"/>
    <property type="match status" value="1"/>
</dbReference>
<dbReference type="Gene3D" id="3.20.20.450">
    <property type="entry name" value="EAL domain"/>
    <property type="match status" value="1"/>
</dbReference>
<sequence>MSLIKQLWIGIILILLLAMGGSFFISTYTAKGYLEQQLQLKNIDNANSLALSITQMPKEPVTLELLLAAQFDSGHYQYIRFTDPAGKVIAERHYQGTATDSVPEWFNRLLNIAPSPGVAQVQDGWQQYGTIELLSHSRYAKQKLWQSTKQLLQWLLVAAIVCGVIGTAILRFITGPLNQAVIQAEAIGQRHFITSNEPKTRELRRLVRAMNKLSASVKAMLEKETQKLERLQVASQKDALTNLSNRDHFIKLLDSTAVREDQEQDTAIYLVRLLNLADLNQKLGRDKVDQLLASLGRTFNQYTKDDAGGFAGRLNGTDFALVLSGTQQLKKTAYTLSEQMHDKLIELNIDTKQVGLPLAASPLEIGEHRGQLLSRLDGLLALAEQKGNRGIVVQSLEQPQGLQRNLADWRLSIEQAITSDGILLGDFPVRDHDGSIIHYERPVRLHIDGDWQSAGYFVGWARRLGLLAHIDEHVLNSALADIRAKQLPCAINFSESSLCDAHFRTRTLELLSNTTDINSSLWIEFPESCAIRQMPQLKQFCRALRDLGCKVGLEHVGLEFTRIEELQGIGLDYLKIDSAIIRDADTQDTNHSYIQSLCRIGHSLGMIMIAEGVITETEQRSLATLDTDGATGPGIK</sequence>
<keyword evidence="1" id="KW-0472">Membrane</keyword>
<feature type="domain" description="HAMP" evidence="3">
    <location>
        <begin position="171"/>
        <end position="222"/>
    </location>
</feature>